<keyword evidence="1" id="KW-0812">Transmembrane</keyword>
<dbReference type="RefSeq" id="WP_000711424.1">
    <property type="nucleotide sequence ID" value="NZ_JARLYP010000057.1"/>
</dbReference>
<keyword evidence="1" id="KW-1133">Transmembrane helix</keyword>
<gene>
    <name evidence="2" type="ORF">P4U88_00165</name>
</gene>
<evidence type="ECO:0000256" key="1">
    <source>
        <dbReference type="SAM" id="Phobius"/>
    </source>
</evidence>
<sequence>MKKEGNFFVGLLWGSAFSIILWISFFGWIKILLRYIHHHKDWLINFWW</sequence>
<dbReference type="EMBL" id="JARMDB010000001">
    <property type="protein sequence ID" value="MED1564384.1"/>
    <property type="molecule type" value="Genomic_DNA"/>
</dbReference>
<evidence type="ECO:0000313" key="2">
    <source>
        <dbReference type="EMBL" id="MED1564384.1"/>
    </source>
</evidence>
<evidence type="ECO:0000313" key="3">
    <source>
        <dbReference type="Proteomes" id="UP001309448"/>
    </source>
</evidence>
<proteinExistence type="predicted"/>
<comment type="caution">
    <text evidence="2">The sequence shown here is derived from an EMBL/GenBank/DDBJ whole genome shotgun (WGS) entry which is preliminary data.</text>
</comment>
<feature type="transmembrane region" description="Helical" evidence="1">
    <location>
        <begin position="12"/>
        <end position="33"/>
    </location>
</feature>
<protein>
    <submittedName>
        <fullName evidence="2">Uncharacterized protein</fullName>
    </submittedName>
</protein>
<accession>A0ABU6MND7</accession>
<dbReference type="Proteomes" id="UP001309448">
    <property type="component" value="Unassembled WGS sequence"/>
</dbReference>
<keyword evidence="1" id="KW-0472">Membrane</keyword>
<organism evidence="2 3">
    <name type="scientific">Bacillus paramycoides</name>
    <dbReference type="NCBI Taxonomy" id="2026194"/>
    <lineage>
        <taxon>Bacteria</taxon>
        <taxon>Bacillati</taxon>
        <taxon>Bacillota</taxon>
        <taxon>Bacilli</taxon>
        <taxon>Bacillales</taxon>
        <taxon>Bacillaceae</taxon>
        <taxon>Bacillus</taxon>
        <taxon>Bacillus cereus group</taxon>
    </lineage>
</organism>
<reference evidence="2 3" key="1">
    <citation type="submission" date="2023-03" db="EMBL/GenBank/DDBJ databases">
        <title>Bacillus Genome Sequencing.</title>
        <authorList>
            <person name="Dunlap C."/>
        </authorList>
    </citation>
    <scope>NUCLEOTIDE SEQUENCE [LARGE SCALE GENOMIC DNA]</scope>
    <source>
        <strain evidence="2 3">B-615</strain>
    </source>
</reference>
<keyword evidence="3" id="KW-1185">Reference proteome</keyword>
<name>A0ABU6MND7_9BACI</name>